<keyword evidence="2" id="KW-1185">Reference proteome</keyword>
<reference evidence="1 2" key="1">
    <citation type="submission" date="2016-11" db="EMBL/GenBank/DDBJ databases">
        <authorList>
            <person name="Jaros S."/>
            <person name="Januszkiewicz K."/>
            <person name="Wedrychowicz H."/>
        </authorList>
    </citation>
    <scope>NUCLEOTIDE SEQUENCE [LARGE SCALE GENOMIC DNA]</scope>
    <source>
        <strain evidence="1 2">DSM 15930</strain>
    </source>
</reference>
<organism evidence="1 2">
    <name type="scientific">Anaerosporobacter mobilis DSM 15930</name>
    <dbReference type="NCBI Taxonomy" id="1120996"/>
    <lineage>
        <taxon>Bacteria</taxon>
        <taxon>Bacillati</taxon>
        <taxon>Bacillota</taxon>
        <taxon>Clostridia</taxon>
        <taxon>Lachnospirales</taxon>
        <taxon>Lachnospiraceae</taxon>
        <taxon>Anaerosporobacter</taxon>
    </lineage>
</organism>
<evidence type="ECO:0000313" key="1">
    <source>
        <dbReference type="EMBL" id="SHM08126.1"/>
    </source>
</evidence>
<evidence type="ECO:0000313" key="2">
    <source>
        <dbReference type="Proteomes" id="UP000184038"/>
    </source>
</evidence>
<protein>
    <submittedName>
        <fullName evidence="1">Uncharacterized protein</fullName>
    </submittedName>
</protein>
<proteinExistence type="predicted"/>
<dbReference type="EMBL" id="FRCP01000006">
    <property type="protein sequence ID" value="SHM08126.1"/>
    <property type="molecule type" value="Genomic_DNA"/>
</dbReference>
<gene>
    <name evidence="1" type="ORF">SAMN02746066_00674</name>
</gene>
<dbReference type="AlphaFoldDB" id="A0A1M7FVT7"/>
<sequence>MIQCQILIYRVINGNAFQKGRYFYNPRAFSVKIDRIRIKAGVMRLGNRKRLKRVDRTYKDLKQKQKAKIADGMFEKTCDYYREHGRMPEGEDCEKIAGQIYQRVKGIAEKASFDEIYSLYLYRLPRYEVRIAENGIPEKKEKKKDDADKPKVKRKGMSKKVCPNCGRKMKQQFIGLQHCKCGMSWKKDIGYFERTGDMVFALERRKVGKKTKQCPVIRYR</sequence>
<dbReference type="STRING" id="1120996.SAMN02746066_00674"/>
<accession>A0A1M7FVT7</accession>
<name>A0A1M7FVT7_9FIRM</name>
<dbReference type="Proteomes" id="UP000184038">
    <property type="component" value="Unassembled WGS sequence"/>
</dbReference>